<dbReference type="Proteomes" id="UP000054498">
    <property type="component" value="Unassembled WGS sequence"/>
</dbReference>
<keyword evidence="2" id="KW-1185">Reference proteome</keyword>
<dbReference type="KEGG" id="mng:MNEG_4885"/>
<accession>A0A0D2MRJ3</accession>
<gene>
    <name evidence="1" type="ORF">MNEG_4885</name>
</gene>
<reference evidence="1 2" key="1">
    <citation type="journal article" date="2013" name="BMC Genomics">
        <title>Reconstruction of the lipid metabolism for the microalga Monoraphidium neglectum from its genome sequence reveals characteristics suitable for biofuel production.</title>
        <authorList>
            <person name="Bogen C."/>
            <person name="Al-Dilaimi A."/>
            <person name="Albersmeier A."/>
            <person name="Wichmann J."/>
            <person name="Grundmann M."/>
            <person name="Rupp O."/>
            <person name="Lauersen K.J."/>
            <person name="Blifernez-Klassen O."/>
            <person name="Kalinowski J."/>
            <person name="Goesmann A."/>
            <person name="Mussgnug J.H."/>
            <person name="Kruse O."/>
        </authorList>
    </citation>
    <scope>NUCLEOTIDE SEQUENCE [LARGE SCALE GENOMIC DNA]</scope>
    <source>
        <strain evidence="1 2">SAG 48.87</strain>
    </source>
</reference>
<evidence type="ECO:0000313" key="2">
    <source>
        <dbReference type="Proteomes" id="UP000054498"/>
    </source>
</evidence>
<name>A0A0D2MRJ3_9CHLO</name>
<dbReference type="GeneID" id="25737762"/>
<evidence type="ECO:0000313" key="1">
    <source>
        <dbReference type="EMBL" id="KIZ03072.1"/>
    </source>
</evidence>
<dbReference type="EMBL" id="KK100920">
    <property type="protein sequence ID" value="KIZ03072.1"/>
    <property type="molecule type" value="Genomic_DNA"/>
</dbReference>
<sequence length="293" mass="31778">MLGRQQTPSAVRALPSIVQPGRILLPRKLRRPAPIRVATPLESTDLDVEARDPRDLGVYVFGERTALHVGFQGPGWTLDKSPETGYIFSLVDYASPGRVRLAFGSTVGKDDAGDTVYDWGRRGWGGDDHCLSNSLGDEKPRFYLTARQTAQILAAPWAQHSFDFHFKGWRGDKDGCPIIQNESDRTGGIAMTKTLTWTPLPTAPLNGANVSSAAPSSSSSSGARGGCGGCAAYEVSLSLHCSDGFSAAVRAELDPADYLIFEECVRFAIPHLLGLHGAFRLPVREDYEQDMIL</sequence>
<proteinExistence type="predicted"/>
<organism evidence="1 2">
    <name type="scientific">Monoraphidium neglectum</name>
    <dbReference type="NCBI Taxonomy" id="145388"/>
    <lineage>
        <taxon>Eukaryota</taxon>
        <taxon>Viridiplantae</taxon>
        <taxon>Chlorophyta</taxon>
        <taxon>core chlorophytes</taxon>
        <taxon>Chlorophyceae</taxon>
        <taxon>CS clade</taxon>
        <taxon>Sphaeropleales</taxon>
        <taxon>Selenastraceae</taxon>
        <taxon>Monoraphidium</taxon>
    </lineage>
</organism>
<dbReference type="AlphaFoldDB" id="A0A0D2MRJ3"/>
<dbReference type="RefSeq" id="XP_013902091.1">
    <property type="nucleotide sequence ID" value="XM_014046637.1"/>
</dbReference>
<protein>
    <submittedName>
        <fullName evidence="1">Uncharacterized protein</fullName>
    </submittedName>
</protein>
<dbReference type="OrthoDB" id="543363at2759"/>